<feature type="transmembrane region" description="Helical" evidence="1">
    <location>
        <begin position="20"/>
        <end position="41"/>
    </location>
</feature>
<keyword evidence="1" id="KW-1133">Transmembrane helix</keyword>
<reference evidence="2 3" key="1">
    <citation type="submission" date="2012-02" db="EMBL/GenBank/DDBJ databases">
        <title>The Genome Sequence of Parabacteroides distasonis CL09T03C24.</title>
        <authorList>
            <consortium name="The Broad Institute Genome Sequencing Platform"/>
            <person name="Earl A."/>
            <person name="Ward D."/>
            <person name="Feldgarden M."/>
            <person name="Gevers D."/>
            <person name="Zitomersky N.L."/>
            <person name="Coyne M.J."/>
            <person name="Comstock L.E."/>
            <person name="Young S.K."/>
            <person name="Zeng Q."/>
            <person name="Gargeya S."/>
            <person name="Fitzgerald M."/>
            <person name="Haas B."/>
            <person name="Abouelleil A."/>
            <person name="Alvarado L."/>
            <person name="Arachchi H.M."/>
            <person name="Berlin A."/>
            <person name="Chapman S.B."/>
            <person name="Gearin G."/>
            <person name="Goldberg J."/>
            <person name="Griggs A."/>
            <person name="Gujja S."/>
            <person name="Hansen M."/>
            <person name="Heiman D."/>
            <person name="Howarth C."/>
            <person name="Larimer J."/>
            <person name="Lui A."/>
            <person name="MacDonald P.J.P."/>
            <person name="McCowen C."/>
            <person name="Montmayeur A."/>
            <person name="Murphy C."/>
            <person name="Neiman D."/>
            <person name="Pearson M."/>
            <person name="Priest M."/>
            <person name="Roberts A."/>
            <person name="Saif S."/>
            <person name="Shea T."/>
            <person name="Sisk P."/>
            <person name="Stolte C."/>
            <person name="Sykes S."/>
            <person name="Wortman J."/>
            <person name="Nusbaum C."/>
            <person name="Birren B."/>
        </authorList>
    </citation>
    <scope>NUCLEOTIDE SEQUENCE [LARGE SCALE GENOMIC DNA]</scope>
    <source>
        <strain evidence="2 3">CL09T03C24</strain>
    </source>
</reference>
<sequence length="52" mass="6072">MFELVSEGRYSLMRIIDNPFFAFVVYVISSVLLGCILHFIVKYIKNMCFNCS</sequence>
<evidence type="ECO:0000313" key="3">
    <source>
        <dbReference type="Proteomes" id="UP000006262"/>
    </source>
</evidence>
<protein>
    <submittedName>
        <fullName evidence="2">Uncharacterized protein</fullName>
    </submittedName>
</protein>
<keyword evidence="1" id="KW-0812">Transmembrane</keyword>
<organism evidence="2 3">
    <name type="scientific">Parabacteroides distasonis CL09T03C24</name>
    <dbReference type="NCBI Taxonomy" id="999417"/>
    <lineage>
        <taxon>Bacteria</taxon>
        <taxon>Pseudomonadati</taxon>
        <taxon>Bacteroidota</taxon>
        <taxon>Bacteroidia</taxon>
        <taxon>Bacteroidales</taxon>
        <taxon>Tannerellaceae</taxon>
        <taxon>Parabacteroides</taxon>
    </lineage>
</organism>
<gene>
    <name evidence="2" type="ORF">HMPREF1059_03990</name>
</gene>
<evidence type="ECO:0000256" key="1">
    <source>
        <dbReference type="SAM" id="Phobius"/>
    </source>
</evidence>
<accession>A0AAD2TLK4</accession>
<keyword evidence="1" id="KW-0472">Membrane</keyword>
<dbReference type="EMBL" id="AGZN01000043">
    <property type="protein sequence ID" value="EKN20657.1"/>
    <property type="molecule type" value="Genomic_DNA"/>
</dbReference>
<proteinExistence type="predicted"/>
<evidence type="ECO:0000313" key="2">
    <source>
        <dbReference type="EMBL" id="EKN20657.1"/>
    </source>
</evidence>
<dbReference type="Proteomes" id="UP000006262">
    <property type="component" value="Unassembled WGS sequence"/>
</dbReference>
<dbReference type="AlphaFoldDB" id="A0AAD2TLK4"/>
<name>A0AAD2TLK4_PARDI</name>
<comment type="caution">
    <text evidence="2">The sequence shown here is derived from an EMBL/GenBank/DDBJ whole genome shotgun (WGS) entry which is preliminary data.</text>
</comment>